<dbReference type="Gene3D" id="3.10.20.600">
    <property type="match status" value="1"/>
</dbReference>
<dbReference type="SUPFAM" id="SSF140490">
    <property type="entry name" value="Nqo1C-terminal domain-like"/>
    <property type="match status" value="1"/>
</dbReference>
<keyword evidence="5" id="KW-0411">Iron-sulfur</keyword>
<keyword evidence="4" id="KW-0408">Iron</keyword>
<evidence type="ECO:0000313" key="9">
    <source>
        <dbReference type="Proteomes" id="UP000287853"/>
    </source>
</evidence>
<dbReference type="InterPro" id="IPR036249">
    <property type="entry name" value="Thioredoxin-like_sf"/>
</dbReference>
<dbReference type="SMART" id="SM00928">
    <property type="entry name" value="NADH_4Fe-4S"/>
    <property type="match status" value="1"/>
</dbReference>
<keyword evidence="2" id="KW-0004">4Fe-4S</keyword>
<evidence type="ECO:0000256" key="4">
    <source>
        <dbReference type="ARBA" id="ARBA00023004"/>
    </source>
</evidence>
<dbReference type="SUPFAM" id="SSF142019">
    <property type="entry name" value="Nqo1 FMN-binding domain-like"/>
    <property type="match status" value="1"/>
</dbReference>
<feature type="region of interest" description="Disordered" evidence="6">
    <location>
        <begin position="355"/>
        <end position="376"/>
    </location>
</feature>
<dbReference type="PANTHER" id="PTHR43578:SF3">
    <property type="entry name" value="NADH-QUINONE OXIDOREDUCTASE SUBUNIT F"/>
    <property type="match status" value="1"/>
</dbReference>
<proteinExistence type="inferred from homology"/>
<keyword evidence="9" id="KW-1185">Reference proteome</keyword>
<dbReference type="GO" id="GO:0010181">
    <property type="term" value="F:FMN binding"/>
    <property type="evidence" value="ECO:0007669"/>
    <property type="project" value="InterPro"/>
</dbReference>
<dbReference type="Gene3D" id="3.40.30.10">
    <property type="entry name" value="Glutaredoxin"/>
    <property type="match status" value="1"/>
</dbReference>
<evidence type="ECO:0000256" key="5">
    <source>
        <dbReference type="ARBA" id="ARBA00023014"/>
    </source>
</evidence>
<gene>
    <name evidence="8" type="ORF">H206_03145</name>
</gene>
<dbReference type="InterPro" id="IPR041921">
    <property type="entry name" value="NuoE_N"/>
</dbReference>
<reference evidence="8 9" key="1">
    <citation type="submission" date="2017-01" db="EMBL/GenBank/DDBJ databases">
        <title>The cable genome- insights into the physiology and evolution of filamentous bacteria capable of sulfide oxidation via long distance electron transfer.</title>
        <authorList>
            <person name="Schreiber L."/>
            <person name="Bjerg J.T."/>
            <person name="Boggild A."/>
            <person name="Van De Vossenberg J."/>
            <person name="Meysman F."/>
            <person name="Nielsen L.P."/>
            <person name="Schramm A."/>
            <person name="Kjeldsen K.U."/>
        </authorList>
    </citation>
    <scope>NUCLEOTIDE SEQUENCE [LARGE SCALE GENOMIC DNA]</scope>
    <source>
        <strain evidence="8">MCF</strain>
    </source>
</reference>
<evidence type="ECO:0000259" key="7">
    <source>
        <dbReference type="SMART" id="SM00928"/>
    </source>
</evidence>
<dbReference type="InterPro" id="IPR019575">
    <property type="entry name" value="Nuop51_4Fe4S-bd"/>
</dbReference>
<evidence type="ECO:0000256" key="3">
    <source>
        <dbReference type="ARBA" id="ARBA00022723"/>
    </source>
</evidence>
<keyword evidence="3" id="KW-0479">Metal-binding</keyword>
<evidence type="ECO:0000256" key="1">
    <source>
        <dbReference type="ARBA" id="ARBA00007523"/>
    </source>
</evidence>
<dbReference type="GO" id="GO:0051539">
    <property type="term" value="F:4 iron, 4 sulfur cluster binding"/>
    <property type="evidence" value="ECO:0007669"/>
    <property type="project" value="UniProtKB-KW"/>
</dbReference>
<name>A0A3S3SJ71_9BACT</name>
<dbReference type="InterPro" id="IPR037207">
    <property type="entry name" value="Nuop51_4Fe4S-bd_sf"/>
</dbReference>
<feature type="compositionally biased region" description="Basic and acidic residues" evidence="6">
    <location>
        <begin position="356"/>
        <end position="365"/>
    </location>
</feature>
<organism evidence="8 9">
    <name type="scientific">Candidatus Electrothrix aarhusensis</name>
    <dbReference type="NCBI Taxonomy" id="1859131"/>
    <lineage>
        <taxon>Bacteria</taxon>
        <taxon>Pseudomonadati</taxon>
        <taxon>Thermodesulfobacteriota</taxon>
        <taxon>Desulfobulbia</taxon>
        <taxon>Desulfobulbales</taxon>
        <taxon>Desulfobulbaceae</taxon>
        <taxon>Candidatus Electrothrix</taxon>
    </lineage>
</organism>
<feature type="domain" description="NADH-ubiquinone oxidoreductase 51kDa subunit iron-sulphur binding" evidence="7">
    <location>
        <begin position="491"/>
        <end position="536"/>
    </location>
</feature>
<comment type="caution">
    <text evidence="8">The sequence shown here is derived from an EMBL/GenBank/DDBJ whole genome shotgun (WGS) entry which is preliminary data.</text>
</comment>
<dbReference type="EMBL" id="MTKO01000105">
    <property type="protein sequence ID" value="RWX43941.1"/>
    <property type="molecule type" value="Genomic_DNA"/>
</dbReference>
<dbReference type="InterPro" id="IPR001949">
    <property type="entry name" value="NADH-UbQ_OxRdtase_51kDa_CS"/>
</dbReference>
<dbReference type="PANTHER" id="PTHR43578">
    <property type="entry name" value="NADH-QUINONE OXIDOREDUCTASE SUBUNIT F"/>
    <property type="match status" value="1"/>
</dbReference>
<dbReference type="Gene3D" id="1.10.10.1590">
    <property type="entry name" value="NADH-quinone oxidoreductase subunit E"/>
    <property type="match status" value="1"/>
</dbReference>
<dbReference type="GO" id="GO:0046872">
    <property type="term" value="F:metal ion binding"/>
    <property type="evidence" value="ECO:0007669"/>
    <property type="project" value="UniProtKB-KW"/>
</dbReference>
<dbReference type="GO" id="GO:0047985">
    <property type="term" value="F:hydrogen dehydrogenase activity"/>
    <property type="evidence" value="ECO:0007669"/>
    <property type="project" value="UniProtKB-EC"/>
</dbReference>
<dbReference type="Gene3D" id="3.40.50.11540">
    <property type="entry name" value="NADH-ubiquinone oxidoreductase 51kDa subunit"/>
    <property type="match status" value="1"/>
</dbReference>
<dbReference type="Pfam" id="PF01257">
    <property type="entry name" value="2Fe-2S_thioredx"/>
    <property type="match status" value="1"/>
</dbReference>
<dbReference type="GO" id="GO:0008137">
    <property type="term" value="F:NADH dehydrogenase (ubiquinone) activity"/>
    <property type="evidence" value="ECO:0007669"/>
    <property type="project" value="InterPro"/>
</dbReference>
<sequence length="610" mass="65728">MSDHIAAIDAIAAKYDNDPTRLLDMLLAVQEQERYVSDAATRLLAQKLGLSWGDIQQTVSFYHLLSQEPRGKYTVYLNNGPVSIMQGYEGVATAFSEAVGCSFGSVTADGRIGLFTTADMGMGDQEVAALINNVVFTNLTPEKARILVKAMQKGVPAQDMVTDNTEYGKYGDGNNSLPSIHSMVCNNLIKPGPVCFGPYQAGAALRKCVAQSPEQVLAEVKASKLRGRGGAGFPTGMKWELCAKAEGPERCVVANADEGEPGTFKDRVLLTERAQLLFEGMAVCAYAIKATTGALYLRGEYAYLKDYLEQVLEQMRSDNLLGKDIAGKPGFDFLISGCSWVLAPMSAARNQLLESAEGRRGEPRNRPPFPAQSGFHTMPTVIDNVETLAATVQIIDKGATWFRSLGTEESTGTKVLSISGDCDRPGVYEVEFGITLGELLTLAGARDPQAAQVGGPSGRCLNAAARDTAISFEDCPSAGAILIIGAQHDLLTIIDNFMAFFTEESCGSCVPCRTGTWMLRNTLRRIMHGQGTREDLTSMRQLSAVMQKTTKCGLGHTAANPILNTLDNFPHLYDALIPEQTDIRSFDLEAAVQASNLTVGRASVAKEEQV</sequence>
<dbReference type="SUPFAM" id="SSF142984">
    <property type="entry name" value="Nqo1 middle domain-like"/>
    <property type="match status" value="1"/>
</dbReference>
<dbReference type="AlphaFoldDB" id="A0A3S3SJ71"/>
<evidence type="ECO:0000313" key="8">
    <source>
        <dbReference type="EMBL" id="RWX43941.1"/>
    </source>
</evidence>
<dbReference type="Gene3D" id="1.20.1440.230">
    <property type="entry name" value="NADH-ubiquinone oxidoreductase 51kDa subunit, iron-sulphur binding domain"/>
    <property type="match status" value="1"/>
</dbReference>
<dbReference type="Proteomes" id="UP000287853">
    <property type="component" value="Unassembled WGS sequence"/>
</dbReference>
<dbReference type="Pfam" id="PF01512">
    <property type="entry name" value="Complex1_51K"/>
    <property type="match status" value="1"/>
</dbReference>
<protein>
    <submittedName>
        <fullName evidence="8">NAD(P)-dependent nickel-iron dehydrogenase flavin-containing subunit</fullName>
        <ecNumber evidence="8">1.12.1.2</ecNumber>
    </submittedName>
</protein>
<keyword evidence="8" id="KW-0560">Oxidoreductase</keyword>
<dbReference type="EC" id="1.12.1.2" evidence="8"/>
<comment type="similarity">
    <text evidence="1">Belongs to the complex I 51 kDa subunit family.</text>
</comment>
<dbReference type="SUPFAM" id="SSF52833">
    <property type="entry name" value="Thioredoxin-like"/>
    <property type="match status" value="1"/>
</dbReference>
<accession>A0A3S3SJ71</accession>
<dbReference type="InterPro" id="IPR037225">
    <property type="entry name" value="Nuo51_FMN-bd_sf"/>
</dbReference>
<dbReference type="InterPro" id="IPR011538">
    <property type="entry name" value="Nuo51_FMN-bd"/>
</dbReference>
<dbReference type="Pfam" id="PF10589">
    <property type="entry name" value="NADH_4Fe-4S"/>
    <property type="match status" value="1"/>
</dbReference>
<evidence type="ECO:0000256" key="6">
    <source>
        <dbReference type="SAM" id="MobiDB-lite"/>
    </source>
</evidence>
<evidence type="ECO:0000256" key="2">
    <source>
        <dbReference type="ARBA" id="ARBA00022485"/>
    </source>
</evidence>
<dbReference type="PROSITE" id="PS00645">
    <property type="entry name" value="COMPLEX1_51K_2"/>
    <property type="match status" value="1"/>
</dbReference>